<sequence length="453" mass="48265">MRGAIADDDPRGTVDAVPLVSASGPPHRRCSASARPARRGTALLTALGATLVHVALTGATGFLGLRLLRRLLDTHAWVTVLAHAGSGDALHRITRSLELMGAPSAFLARLPERLRVVETDLALPRLGLSARAFRELADSLGAIWHSAGSIHLEGDLPELRRTNVEGTRHVLELAAAGRAEPVVRHVSTAFVAGARRTGVAYEDELDDGAGFENAYEQSKYEAELLVHAWSREHGRPALVLRPSILVTDVPSHPELPSHPLQVVERILRDARRATVAAPPTATSSPNGAPDGSSRGAHGLPGPGARPRVRTVGHPHGRLNLLPVEHAADVMVRLSELPSSHGVDTYHVVHDRDVPVPTVVALLERLVPLSIDLVDAKPEDPSALETMIDFYPGITAYLTHRRRFDDTRVRTLLGPAAVCAPVGLDGLWSGLAPRSGAFSRPPDTPPAPAPTPCA</sequence>
<dbReference type="Gene3D" id="3.40.50.720">
    <property type="entry name" value="NAD(P)-binding Rossmann-like Domain"/>
    <property type="match status" value="1"/>
</dbReference>
<gene>
    <name evidence="4" type="ORF">GCM10010310_31200</name>
</gene>
<keyword evidence="2" id="KW-1133">Transmembrane helix</keyword>
<evidence type="ECO:0000313" key="4">
    <source>
        <dbReference type="EMBL" id="GAA2682172.1"/>
    </source>
</evidence>
<comment type="caution">
    <text evidence="4">The sequence shown here is derived from an EMBL/GenBank/DDBJ whole genome shotgun (WGS) entry which is preliminary data.</text>
</comment>
<evidence type="ECO:0000259" key="3">
    <source>
        <dbReference type="Pfam" id="PF07993"/>
    </source>
</evidence>
<organism evidence="4 5">
    <name type="scientific">Streptomyces violaceolatus</name>
    <dbReference type="NCBI Taxonomy" id="67378"/>
    <lineage>
        <taxon>Bacteria</taxon>
        <taxon>Bacillati</taxon>
        <taxon>Actinomycetota</taxon>
        <taxon>Actinomycetes</taxon>
        <taxon>Kitasatosporales</taxon>
        <taxon>Streptomycetaceae</taxon>
        <taxon>Streptomyces</taxon>
        <taxon>Streptomyces violaceoruber group</taxon>
    </lineage>
</organism>
<dbReference type="Pfam" id="PF07993">
    <property type="entry name" value="NAD_binding_4"/>
    <property type="match status" value="1"/>
</dbReference>
<reference evidence="4 5" key="1">
    <citation type="journal article" date="2019" name="Int. J. Syst. Evol. Microbiol.">
        <title>The Global Catalogue of Microorganisms (GCM) 10K type strain sequencing project: providing services to taxonomists for standard genome sequencing and annotation.</title>
        <authorList>
            <consortium name="The Broad Institute Genomics Platform"/>
            <consortium name="The Broad Institute Genome Sequencing Center for Infectious Disease"/>
            <person name="Wu L."/>
            <person name="Ma J."/>
        </authorList>
    </citation>
    <scope>NUCLEOTIDE SEQUENCE [LARGE SCALE GENOMIC DNA]</scope>
    <source>
        <strain evidence="4 5">JCM 4531</strain>
    </source>
</reference>
<dbReference type="Proteomes" id="UP001499989">
    <property type="component" value="Unassembled WGS sequence"/>
</dbReference>
<dbReference type="PANTHER" id="PTHR43000">
    <property type="entry name" value="DTDP-D-GLUCOSE 4,6-DEHYDRATASE-RELATED"/>
    <property type="match status" value="1"/>
</dbReference>
<proteinExistence type="predicted"/>
<feature type="compositionally biased region" description="Pro residues" evidence="1">
    <location>
        <begin position="441"/>
        <end position="453"/>
    </location>
</feature>
<name>A0ABN3SPJ4_9ACTN</name>
<keyword evidence="2" id="KW-0812">Transmembrane</keyword>
<feature type="domain" description="Thioester reductase (TE)" evidence="3">
    <location>
        <begin position="56"/>
        <end position="330"/>
    </location>
</feature>
<evidence type="ECO:0000313" key="5">
    <source>
        <dbReference type="Proteomes" id="UP001499989"/>
    </source>
</evidence>
<evidence type="ECO:0000256" key="1">
    <source>
        <dbReference type="SAM" id="MobiDB-lite"/>
    </source>
</evidence>
<feature type="region of interest" description="Disordered" evidence="1">
    <location>
        <begin position="273"/>
        <end position="312"/>
    </location>
</feature>
<keyword evidence="5" id="KW-1185">Reference proteome</keyword>
<protein>
    <submittedName>
        <fullName evidence="4">SDR family oxidoreductase</fullName>
    </submittedName>
</protein>
<feature type="region of interest" description="Disordered" evidence="1">
    <location>
        <begin position="434"/>
        <end position="453"/>
    </location>
</feature>
<accession>A0ABN3SPJ4</accession>
<dbReference type="InterPro" id="IPR013120">
    <property type="entry name" value="FAR_NAD-bd"/>
</dbReference>
<evidence type="ECO:0000256" key="2">
    <source>
        <dbReference type="SAM" id="Phobius"/>
    </source>
</evidence>
<dbReference type="EMBL" id="BAAASK010000007">
    <property type="protein sequence ID" value="GAA2682172.1"/>
    <property type="molecule type" value="Genomic_DNA"/>
</dbReference>
<feature type="compositionally biased region" description="Low complexity" evidence="1">
    <location>
        <begin position="273"/>
        <end position="285"/>
    </location>
</feature>
<keyword evidence="2" id="KW-0472">Membrane</keyword>
<dbReference type="SUPFAM" id="SSF51735">
    <property type="entry name" value="NAD(P)-binding Rossmann-fold domains"/>
    <property type="match status" value="1"/>
</dbReference>
<dbReference type="InterPro" id="IPR036291">
    <property type="entry name" value="NAD(P)-bd_dom_sf"/>
</dbReference>
<feature type="transmembrane region" description="Helical" evidence="2">
    <location>
        <begin position="42"/>
        <end position="65"/>
    </location>
</feature>